<dbReference type="Proteomes" id="UP000269883">
    <property type="component" value="Chromosome"/>
</dbReference>
<accession>A0A2Z6AVB0</accession>
<dbReference type="OrthoDB" id="9803649at2"/>
<dbReference type="GO" id="GO:0016787">
    <property type="term" value="F:hydrolase activity"/>
    <property type="evidence" value="ECO:0007669"/>
    <property type="project" value="UniProtKB-KW"/>
</dbReference>
<dbReference type="AlphaFoldDB" id="A0A2Z6AVB0"/>
<dbReference type="InterPro" id="IPR013976">
    <property type="entry name" value="HDOD"/>
</dbReference>
<protein>
    <submittedName>
        <fullName evidence="2">Metal dependent phosphohydrolase</fullName>
    </submittedName>
</protein>
<dbReference type="Pfam" id="PF08668">
    <property type="entry name" value="HDOD"/>
    <property type="match status" value="1"/>
</dbReference>
<dbReference type="InterPro" id="IPR052340">
    <property type="entry name" value="RNase_Y/CdgJ"/>
</dbReference>
<keyword evidence="3" id="KW-1185">Reference proteome</keyword>
<organism evidence="2 3">
    <name type="scientific">Desulfovibrio ferrophilus</name>
    <dbReference type="NCBI Taxonomy" id="241368"/>
    <lineage>
        <taxon>Bacteria</taxon>
        <taxon>Pseudomonadati</taxon>
        <taxon>Thermodesulfobacteriota</taxon>
        <taxon>Desulfovibrionia</taxon>
        <taxon>Desulfovibrionales</taxon>
        <taxon>Desulfovibrionaceae</taxon>
        <taxon>Desulfovibrio</taxon>
    </lineage>
</organism>
<name>A0A2Z6AVB0_9BACT</name>
<reference evidence="2 3" key="1">
    <citation type="journal article" date="2018" name="Sci. Adv.">
        <title>Multi-heme cytochromes provide a pathway for survival in energy-limited environments.</title>
        <authorList>
            <person name="Deng X."/>
            <person name="Dohmae N."/>
            <person name="Nealson K.H."/>
            <person name="Hashimoto K."/>
            <person name="Okamoto A."/>
        </authorList>
    </citation>
    <scope>NUCLEOTIDE SEQUENCE [LARGE SCALE GENOMIC DNA]</scope>
    <source>
        <strain evidence="2 3">IS5</strain>
    </source>
</reference>
<dbReference type="EMBL" id="AP017378">
    <property type="protein sequence ID" value="BBD07150.1"/>
    <property type="molecule type" value="Genomic_DNA"/>
</dbReference>
<evidence type="ECO:0000313" key="3">
    <source>
        <dbReference type="Proteomes" id="UP000269883"/>
    </source>
</evidence>
<proteinExistence type="predicted"/>
<dbReference type="PANTHER" id="PTHR33525">
    <property type="match status" value="1"/>
</dbReference>
<dbReference type="Gene3D" id="1.10.3210.10">
    <property type="entry name" value="Hypothetical protein af1432"/>
    <property type="match status" value="1"/>
</dbReference>
<sequence>MSTERGQRFLKELPELNQDLPCAPKIIAQLFTQTVPWSTDSNEDIATTVARDQGLTARVLTLANSAHYGLKDSITTIPRAVSLMGLDEVRSMVLMVAALGVASSLKGRDDFELAPYWRHQVLTGIAAEALAKEIMANAAELGIDEQLDPSECYTTGILHDLGKAITAIHRPESWQSIVHLAQSRGLSHSDAEIRYWGMDHGVIGGMALVAWNLPATITEPISRHHAPNSSTPSHRLGAQLLHTADALALLTDNPEALIPGPWPEFLDTWKIDQEQFLADLAIRAEEPRATSLIAQLDN</sequence>
<gene>
    <name evidence="2" type="ORF">DFE_0424</name>
</gene>
<keyword evidence="2" id="KW-0378">Hydrolase</keyword>
<feature type="domain" description="HDOD" evidence="1">
    <location>
        <begin position="20"/>
        <end position="227"/>
    </location>
</feature>
<dbReference type="RefSeq" id="WP_126376101.1">
    <property type="nucleotide sequence ID" value="NZ_AP017378.1"/>
</dbReference>
<evidence type="ECO:0000259" key="1">
    <source>
        <dbReference type="PROSITE" id="PS51833"/>
    </source>
</evidence>
<evidence type="ECO:0000313" key="2">
    <source>
        <dbReference type="EMBL" id="BBD07150.1"/>
    </source>
</evidence>
<dbReference type="PROSITE" id="PS51833">
    <property type="entry name" value="HDOD"/>
    <property type="match status" value="1"/>
</dbReference>
<dbReference type="SUPFAM" id="SSF109604">
    <property type="entry name" value="HD-domain/PDEase-like"/>
    <property type="match status" value="1"/>
</dbReference>
<dbReference type="KEGG" id="dfl:DFE_0424"/>
<dbReference type="PANTHER" id="PTHR33525:SF3">
    <property type="entry name" value="RIBONUCLEASE Y"/>
    <property type="match status" value="1"/>
</dbReference>